<evidence type="ECO:0000313" key="1">
    <source>
        <dbReference type="EMBL" id="OHT25816.1"/>
    </source>
</evidence>
<gene>
    <name evidence="1" type="ORF">A3Q29_00155</name>
</gene>
<reference evidence="1 2" key="1">
    <citation type="submission" date="2016-03" db="EMBL/GenBank/DDBJ databases">
        <title>Genome sequence of Providencia stuartii strain, isolated from the salivary glands of larval Lucilia sericata.</title>
        <authorList>
            <person name="Yuan Y."/>
            <person name="Zhang Y."/>
            <person name="Fu S."/>
            <person name="Crippen T.L."/>
            <person name="Visi D."/>
            <person name="Benbow M.E."/>
            <person name="Allen M."/>
            <person name="Tomberlin J.K."/>
            <person name="Sze S.-H."/>
            <person name="Tarone A.M."/>
        </authorList>
    </citation>
    <scope>NUCLEOTIDE SEQUENCE [LARGE SCALE GENOMIC DNA]</scope>
    <source>
        <strain evidence="1 2">Crippen</strain>
    </source>
</reference>
<dbReference type="InterPro" id="IPR016893">
    <property type="entry name" value="UCP028589"/>
</dbReference>
<comment type="caution">
    <text evidence="1">The sequence shown here is derived from an EMBL/GenBank/DDBJ whole genome shotgun (WGS) entry which is preliminary data.</text>
</comment>
<name>A0A1S1HWR8_PROST</name>
<keyword evidence="2" id="KW-1185">Reference proteome</keyword>
<accession>A0A1S1HWR8</accession>
<dbReference type="PIRSF" id="PIRSF028589">
    <property type="entry name" value="UCP028589"/>
    <property type="match status" value="1"/>
</dbReference>
<dbReference type="AlphaFoldDB" id="A0A1S1HWR8"/>
<dbReference type="EMBL" id="LVIE01000001">
    <property type="protein sequence ID" value="OHT25816.1"/>
    <property type="molecule type" value="Genomic_DNA"/>
</dbReference>
<organism evidence="1 2">
    <name type="scientific">Providencia stuartii</name>
    <dbReference type="NCBI Taxonomy" id="588"/>
    <lineage>
        <taxon>Bacteria</taxon>
        <taxon>Pseudomonadati</taxon>
        <taxon>Pseudomonadota</taxon>
        <taxon>Gammaproteobacteria</taxon>
        <taxon>Enterobacterales</taxon>
        <taxon>Morganellaceae</taxon>
        <taxon>Providencia</taxon>
    </lineage>
</organism>
<evidence type="ECO:0000313" key="2">
    <source>
        <dbReference type="Proteomes" id="UP000179588"/>
    </source>
</evidence>
<protein>
    <submittedName>
        <fullName evidence="1">Uncharacterized protein</fullName>
    </submittedName>
</protein>
<proteinExistence type="predicted"/>
<dbReference type="Proteomes" id="UP000179588">
    <property type="component" value="Unassembled WGS sequence"/>
</dbReference>
<sequence>MQQPETYYYGQGRLFLAERDEFGRALAQRFIGDVSVFNVTLSTEKIEHKESYSGYKGITRRIALGNSGEIDMTWHDLSGENLALLLYGKTIETAAGSVTGEKLPANIKAGERYTLAYPSVSDVVLTASGSALVLDEDYLLDEVFGAITFTQDQTAAPEAAYKYSANTATSLFTQKPKERFLRYEGVNLAEEDSSVILELYKVQFDPVSNLGLINNETNLAGLQTKGGLLMDTSRKADDAMGRFGKLTYVNGRSA</sequence>